<proteinExistence type="predicted"/>
<evidence type="ECO:0000313" key="2">
    <source>
        <dbReference type="Proteomes" id="UP000827872"/>
    </source>
</evidence>
<reference evidence="1" key="1">
    <citation type="submission" date="2021-08" db="EMBL/GenBank/DDBJ databases">
        <title>The first chromosome-level gecko genome reveals the dynamic sex chromosomes of Neotropical dwarf geckos (Sphaerodactylidae: Sphaerodactylus).</title>
        <authorList>
            <person name="Pinto B.J."/>
            <person name="Keating S.E."/>
            <person name="Gamble T."/>
        </authorList>
    </citation>
    <scope>NUCLEOTIDE SEQUENCE</scope>
    <source>
        <strain evidence="1">TG3544</strain>
    </source>
</reference>
<dbReference type="Proteomes" id="UP000827872">
    <property type="component" value="Linkage Group LG10"/>
</dbReference>
<keyword evidence="2" id="KW-1185">Reference proteome</keyword>
<sequence length="140" mass="15817">MDISTMTYMYFYFGIPLVPFMGLDGAQGPCPTTCCCTLTILNCSGITNLLGFHQVPLPNLAAHPHPLIYLDFTKNVISSIGKEVWKAYPWAKHLVLKENSLSRLHSTSLEGLYSLTYLDLSLKSKLLRRTCLRLSRFCRL</sequence>
<name>A0ACB8E8J2_9SAUR</name>
<accession>A0ACB8E8J2</accession>
<comment type="caution">
    <text evidence="1">The sequence shown here is derived from an EMBL/GenBank/DDBJ whole genome shotgun (WGS) entry which is preliminary data.</text>
</comment>
<organism evidence="1 2">
    <name type="scientific">Sphaerodactylus townsendi</name>
    <dbReference type="NCBI Taxonomy" id="933632"/>
    <lineage>
        <taxon>Eukaryota</taxon>
        <taxon>Metazoa</taxon>
        <taxon>Chordata</taxon>
        <taxon>Craniata</taxon>
        <taxon>Vertebrata</taxon>
        <taxon>Euteleostomi</taxon>
        <taxon>Lepidosauria</taxon>
        <taxon>Squamata</taxon>
        <taxon>Bifurcata</taxon>
        <taxon>Gekkota</taxon>
        <taxon>Sphaerodactylidae</taxon>
        <taxon>Sphaerodactylus</taxon>
    </lineage>
</organism>
<dbReference type="EMBL" id="CM037623">
    <property type="protein sequence ID" value="KAH7988591.1"/>
    <property type="molecule type" value="Genomic_DNA"/>
</dbReference>
<evidence type="ECO:0000313" key="1">
    <source>
        <dbReference type="EMBL" id="KAH7988591.1"/>
    </source>
</evidence>
<gene>
    <name evidence="1" type="ORF">K3G42_019337</name>
</gene>
<protein>
    <submittedName>
        <fullName evidence="1">Uncharacterized protein</fullName>
    </submittedName>
</protein>